<evidence type="ECO:0000313" key="2">
    <source>
        <dbReference type="Proteomes" id="UP000239863"/>
    </source>
</evidence>
<dbReference type="Proteomes" id="UP000239863">
    <property type="component" value="Unassembled WGS sequence"/>
</dbReference>
<protein>
    <submittedName>
        <fullName evidence="1">Uncharacterized protein</fullName>
    </submittedName>
</protein>
<proteinExistence type="predicted"/>
<comment type="caution">
    <text evidence="1">The sequence shown here is derived from an EMBL/GenBank/DDBJ whole genome shotgun (WGS) entry which is preliminary data.</text>
</comment>
<dbReference type="AlphaFoldDB" id="A0A2S6FZJ6"/>
<evidence type="ECO:0000313" key="1">
    <source>
        <dbReference type="EMBL" id="PPK49050.1"/>
    </source>
</evidence>
<gene>
    <name evidence="1" type="ORF">BD821_103180</name>
</gene>
<accession>A0A2S6FZJ6</accession>
<organism evidence="1 2">
    <name type="scientific">Clostridium algidicarnis DSM 15099</name>
    <dbReference type="NCBI Taxonomy" id="1121295"/>
    <lineage>
        <taxon>Bacteria</taxon>
        <taxon>Bacillati</taxon>
        <taxon>Bacillota</taxon>
        <taxon>Clostridia</taxon>
        <taxon>Eubacteriales</taxon>
        <taxon>Clostridiaceae</taxon>
        <taxon>Clostridium</taxon>
    </lineage>
</organism>
<reference evidence="1 2" key="1">
    <citation type="submission" date="2018-02" db="EMBL/GenBank/DDBJ databases">
        <title>Genomic Encyclopedia of Archaeal and Bacterial Type Strains, Phase II (KMG-II): from individual species to whole genera.</title>
        <authorList>
            <person name="Goeker M."/>
        </authorList>
    </citation>
    <scope>NUCLEOTIDE SEQUENCE [LARGE SCALE GENOMIC DNA]</scope>
    <source>
        <strain evidence="1 2">DSM 15099</strain>
    </source>
</reference>
<dbReference type="EMBL" id="PTIS01000003">
    <property type="protein sequence ID" value="PPK49050.1"/>
    <property type="molecule type" value="Genomic_DNA"/>
</dbReference>
<name>A0A2S6FZJ6_9CLOT</name>
<sequence>MRVPGNFLDPGDSLGEQSDPLAKEYKIHTAPIPYSGAAVNLGRKVIQKLFGLNGFRSFNYN</sequence>